<sequence>MPIDKKLLLPTTNCKRVNTSIALIMSESNKLVWKAPENNKEPILKVLQDVIPEKFGPDASLKALEISSGSGQHVVHFAKAFNKISWQPSDITDKHLESIKAYTKDEKLENVKAPLNIDITKPISEWPEVFPENSFDIVVNSNMIHITPWSCTEGLFSAASKLLKPSGILVTYGPYAIHGEITPESNVTFNESLKSQNEEWGLRDVDDLEKEAKKNSITFDAMFNMPANNKTLIWVKNE</sequence>
<comment type="caution">
    <text evidence="2">The sequence shown here is derived from an EMBL/GenBank/DDBJ whole genome shotgun (WGS) entry which is preliminary data.</text>
</comment>
<dbReference type="EMBL" id="JAWZYT010002351">
    <property type="protein sequence ID" value="KAK4304987.1"/>
    <property type="molecule type" value="Genomic_DNA"/>
</dbReference>
<organism evidence="2 3">
    <name type="scientific">Petrolisthes manimaculis</name>
    <dbReference type="NCBI Taxonomy" id="1843537"/>
    <lineage>
        <taxon>Eukaryota</taxon>
        <taxon>Metazoa</taxon>
        <taxon>Ecdysozoa</taxon>
        <taxon>Arthropoda</taxon>
        <taxon>Crustacea</taxon>
        <taxon>Multicrustacea</taxon>
        <taxon>Malacostraca</taxon>
        <taxon>Eumalacostraca</taxon>
        <taxon>Eucarida</taxon>
        <taxon>Decapoda</taxon>
        <taxon>Pleocyemata</taxon>
        <taxon>Anomura</taxon>
        <taxon>Galatheoidea</taxon>
        <taxon>Porcellanidae</taxon>
        <taxon>Petrolisthes</taxon>
    </lineage>
</organism>
<proteinExistence type="inferred from homology"/>
<dbReference type="PANTHER" id="PTHR20974">
    <property type="entry name" value="UPF0585 PROTEIN CG18661"/>
    <property type="match status" value="1"/>
</dbReference>
<dbReference type="InterPro" id="IPR010342">
    <property type="entry name" value="DUF938"/>
</dbReference>
<dbReference type="PANTHER" id="PTHR20974:SF0">
    <property type="entry name" value="UPF0585 PROTEIN CG18661"/>
    <property type="match status" value="1"/>
</dbReference>
<gene>
    <name evidence="2" type="ORF">Pmani_023098</name>
</gene>
<evidence type="ECO:0000313" key="2">
    <source>
        <dbReference type="EMBL" id="KAK4304987.1"/>
    </source>
</evidence>
<reference evidence="2" key="1">
    <citation type="submission" date="2023-11" db="EMBL/GenBank/DDBJ databases">
        <title>Genome assemblies of two species of porcelain crab, Petrolisthes cinctipes and Petrolisthes manimaculis (Anomura: Porcellanidae).</title>
        <authorList>
            <person name="Angst P."/>
        </authorList>
    </citation>
    <scope>NUCLEOTIDE SEQUENCE</scope>
    <source>
        <strain evidence="2">PB745_02</strain>
        <tissue evidence="2">Gill</tissue>
    </source>
</reference>
<dbReference type="InterPro" id="IPR029063">
    <property type="entry name" value="SAM-dependent_MTases_sf"/>
</dbReference>
<protein>
    <submittedName>
        <fullName evidence="2">Uncharacterized protein</fullName>
    </submittedName>
</protein>
<comment type="similarity">
    <text evidence="1">Belongs to the UPF0585 family.</text>
</comment>
<evidence type="ECO:0000313" key="3">
    <source>
        <dbReference type="Proteomes" id="UP001292094"/>
    </source>
</evidence>
<dbReference type="CDD" id="cd02440">
    <property type="entry name" value="AdoMet_MTases"/>
    <property type="match status" value="1"/>
</dbReference>
<evidence type="ECO:0000256" key="1">
    <source>
        <dbReference type="ARBA" id="ARBA00008308"/>
    </source>
</evidence>
<dbReference type="Pfam" id="PF06080">
    <property type="entry name" value="DUF938"/>
    <property type="match status" value="1"/>
</dbReference>
<dbReference type="Proteomes" id="UP001292094">
    <property type="component" value="Unassembled WGS sequence"/>
</dbReference>
<keyword evidence="3" id="KW-1185">Reference proteome</keyword>
<name>A0AAE1PD50_9EUCA</name>
<dbReference type="AlphaFoldDB" id="A0AAE1PD50"/>
<dbReference type="Gene3D" id="3.40.50.150">
    <property type="entry name" value="Vaccinia Virus protein VP39"/>
    <property type="match status" value="1"/>
</dbReference>
<dbReference type="SUPFAM" id="SSF53335">
    <property type="entry name" value="S-adenosyl-L-methionine-dependent methyltransferases"/>
    <property type="match status" value="1"/>
</dbReference>
<accession>A0AAE1PD50</accession>